<dbReference type="Gene3D" id="3.40.50.720">
    <property type="entry name" value="NAD(P)-binding Rossmann-like Domain"/>
    <property type="match status" value="1"/>
</dbReference>
<dbReference type="InterPro" id="IPR051604">
    <property type="entry name" value="Ergot_Alk_Oxidoreductase"/>
</dbReference>
<feature type="domain" description="NAD(P)-binding" evidence="1">
    <location>
        <begin position="7"/>
        <end position="162"/>
    </location>
</feature>
<dbReference type="Pfam" id="PF13460">
    <property type="entry name" value="NAD_binding_10"/>
    <property type="match status" value="1"/>
</dbReference>
<keyword evidence="3" id="KW-1185">Reference proteome</keyword>
<dbReference type="InterPro" id="IPR036291">
    <property type="entry name" value="NAD(P)-bd_dom_sf"/>
</dbReference>
<comment type="caution">
    <text evidence="2">The sequence shown here is derived from an EMBL/GenBank/DDBJ whole genome shotgun (WGS) entry which is preliminary data.</text>
</comment>
<evidence type="ECO:0000313" key="3">
    <source>
        <dbReference type="Proteomes" id="UP000239203"/>
    </source>
</evidence>
<reference evidence="2 3" key="1">
    <citation type="submission" date="2018-02" db="EMBL/GenBank/DDBJ databases">
        <title>Genomic Encyclopedia of Archaeal and Bacterial Type Strains, Phase II (KMG-II): from individual species to whole genera.</title>
        <authorList>
            <person name="Goeker M."/>
        </authorList>
    </citation>
    <scope>NUCLEOTIDE SEQUENCE [LARGE SCALE GENOMIC DNA]</scope>
    <source>
        <strain evidence="2 3">YU 961-1</strain>
    </source>
</reference>
<proteinExistence type="predicted"/>
<dbReference type="Gene3D" id="3.90.25.10">
    <property type="entry name" value="UDP-galactose 4-epimerase, domain 1"/>
    <property type="match status" value="1"/>
</dbReference>
<dbReference type="PANTHER" id="PTHR43162">
    <property type="match status" value="1"/>
</dbReference>
<sequence length="263" mass="27617">MGIHVIGATGKTGRRVVERLTAAGHDATGLSRPAFDWQEPATWAPALTGVDALYLTYYPDLAVPGAPEAIREVVAIAVEQGARRIVLLSGRGEHNAQVCEEIVAASGVEHTLLRASWFAQNFTEGHLRDFVQHGAIALPAGPVAEPFIDAGDIADVAVAALTGDGHAGRLYELTGPRLLTFAEAAAEISAAAGKPVAYHPLSLEDFRAMMVDAVGEASAELLTNLCAEVLDGRNASLGTGVRDALGREPRDFADFCRAADWAA</sequence>
<dbReference type="RefSeq" id="WP_104482921.1">
    <property type="nucleotide sequence ID" value="NZ_CP154825.1"/>
</dbReference>
<dbReference type="AlphaFoldDB" id="A0A2S6GDG4"/>
<dbReference type="InterPro" id="IPR016040">
    <property type="entry name" value="NAD(P)-bd_dom"/>
</dbReference>
<organism evidence="2 3">
    <name type="scientific">Actinokineospora auranticolor</name>
    <dbReference type="NCBI Taxonomy" id="155976"/>
    <lineage>
        <taxon>Bacteria</taxon>
        <taxon>Bacillati</taxon>
        <taxon>Actinomycetota</taxon>
        <taxon>Actinomycetes</taxon>
        <taxon>Pseudonocardiales</taxon>
        <taxon>Pseudonocardiaceae</taxon>
        <taxon>Actinokineospora</taxon>
    </lineage>
</organism>
<dbReference type="PANTHER" id="PTHR43162:SF1">
    <property type="entry name" value="PRESTALK A DIFFERENTIATION PROTEIN A"/>
    <property type="match status" value="1"/>
</dbReference>
<dbReference type="EMBL" id="PTIX01000030">
    <property type="protein sequence ID" value="PPK63273.1"/>
    <property type="molecule type" value="Genomic_DNA"/>
</dbReference>
<protein>
    <submittedName>
        <fullName evidence="2">Uncharacterized protein YbjT (DUF2867 family)</fullName>
    </submittedName>
</protein>
<dbReference type="Proteomes" id="UP000239203">
    <property type="component" value="Unassembled WGS sequence"/>
</dbReference>
<dbReference type="OrthoDB" id="3250520at2"/>
<evidence type="ECO:0000259" key="1">
    <source>
        <dbReference type="Pfam" id="PF13460"/>
    </source>
</evidence>
<gene>
    <name evidence="2" type="ORF">CLV40_13065</name>
</gene>
<name>A0A2S6GDG4_9PSEU</name>
<evidence type="ECO:0000313" key="2">
    <source>
        <dbReference type="EMBL" id="PPK63273.1"/>
    </source>
</evidence>
<accession>A0A2S6GDG4</accession>
<dbReference type="SUPFAM" id="SSF51735">
    <property type="entry name" value="NAD(P)-binding Rossmann-fold domains"/>
    <property type="match status" value="1"/>
</dbReference>